<dbReference type="EMBL" id="AVPS01000001">
    <property type="protein sequence ID" value="KGM52765.1"/>
    <property type="molecule type" value="Genomic_DNA"/>
</dbReference>
<dbReference type="PANTHER" id="PTHR40254:SF1">
    <property type="entry name" value="BLR0577 PROTEIN"/>
    <property type="match status" value="1"/>
</dbReference>
<dbReference type="eggNOG" id="COG4529">
    <property type="taxonomic scope" value="Bacteria"/>
</dbReference>
<feature type="domain" description="FAD-dependent urate hydroxylase HpyO/Asp monooxygenase CreE-like FAD/NAD(P)-binding" evidence="1">
    <location>
        <begin position="11"/>
        <end position="162"/>
    </location>
</feature>
<dbReference type="Pfam" id="PF13454">
    <property type="entry name" value="NAD_binding_9"/>
    <property type="match status" value="1"/>
</dbReference>
<protein>
    <submittedName>
        <fullName evidence="2">Pyridine nucleotide-disulfide oxidoreductase</fullName>
    </submittedName>
</protein>
<dbReference type="STRING" id="1122185.N792_00505"/>
<accession>A0A0A0ERD3</accession>
<dbReference type="InterPro" id="IPR052189">
    <property type="entry name" value="L-asp_N-monooxygenase_NS-form"/>
</dbReference>
<dbReference type="RefSeq" id="WP_036191465.1">
    <property type="nucleotide sequence ID" value="NZ_AVPS01000001.1"/>
</dbReference>
<dbReference type="PANTHER" id="PTHR40254">
    <property type="entry name" value="BLR0577 PROTEIN"/>
    <property type="match status" value="1"/>
</dbReference>
<comment type="caution">
    <text evidence="2">The sequence shown here is derived from an EMBL/GenBank/DDBJ whole genome shotgun (WGS) entry which is preliminary data.</text>
</comment>
<dbReference type="InterPro" id="IPR038732">
    <property type="entry name" value="HpyO/CreE_NAD-binding"/>
</dbReference>
<dbReference type="OrthoDB" id="101972at2"/>
<dbReference type="SUPFAM" id="SSF51905">
    <property type="entry name" value="FAD/NAD(P)-binding domain"/>
    <property type="match status" value="2"/>
</dbReference>
<evidence type="ECO:0000313" key="2">
    <source>
        <dbReference type="EMBL" id="KGM52765.1"/>
    </source>
</evidence>
<dbReference type="Proteomes" id="UP000030017">
    <property type="component" value="Unassembled WGS sequence"/>
</dbReference>
<dbReference type="Gene3D" id="3.50.50.60">
    <property type="entry name" value="FAD/NAD(P)-binding domain"/>
    <property type="match status" value="1"/>
</dbReference>
<organism evidence="2 3">
    <name type="scientific">Lysobacter concretionis Ko07 = DSM 16239</name>
    <dbReference type="NCBI Taxonomy" id="1122185"/>
    <lineage>
        <taxon>Bacteria</taxon>
        <taxon>Pseudomonadati</taxon>
        <taxon>Pseudomonadota</taxon>
        <taxon>Gammaproteobacteria</taxon>
        <taxon>Lysobacterales</taxon>
        <taxon>Lysobacteraceae</taxon>
        <taxon>Novilysobacter</taxon>
    </lineage>
</organism>
<dbReference type="InterPro" id="IPR036188">
    <property type="entry name" value="FAD/NAD-bd_sf"/>
</dbReference>
<keyword evidence="3" id="KW-1185">Reference proteome</keyword>
<dbReference type="AlphaFoldDB" id="A0A0A0ERD3"/>
<reference evidence="2 3" key="1">
    <citation type="submission" date="2013-08" db="EMBL/GenBank/DDBJ databases">
        <title>Genome sequencing of Lysobacter.</title>
        <authorList>
            <person name="Zhang S."/>
            <person name="Wang G."/>
        </authorList>
    </citation>
    <scope>NUCLEOTIDE SEQUENCE [LARGE SCALE GENOMIC DNA]</scope>
    <source>
        <strain evidence="2 3">Ko07</strain>
    </source>
</reference>
<proteinExistence type="predicted"/>
<dbReference type="PRINTS" id="PR00368">
    <property type="entry name" value="FADPNR"/>
</dbReference>
<evidence type="ECO:0000259" key="1">
    <source>
        <dbReference type="Pfam" id="PF13454"/>
    </source>
</evidence>
<name>A0A0A0ERD3_9GAMM</name>
<sequence>MTTPTHSADIAIIGGGAAGVMTAIHALRLADSPLRIVLVEPAAKLGEGVAYATAAPEHRLNVPVRRMSAFVDQPDDFLDFMRQHHNPGGLPAAALGDGYAQRRHYAQYLRARLRQARAVGIARLEVVHDRATAMTRERDDWRVTLASGATVHARGVVLAVGNSLRPLPARGAEALSPSQCLEAWQYDAIARLPTDADVAIIGAGLSMVDAVLSLQVNGHRGAIHVLSRHALMPLPHADRHVAAAFDPADLFALSLRQRLKLLRRHADDARARGEAWQGVIDRIRPHVQALWQSLSIDDQSRFLRHAVRQWDVHRHRVAPDVHAAVGALLGSGQLQRHRGRLQAVTPIGGRIHLEATLAGGGTLRLDVDRVINATGVETLAASMRSPLVRDLLATGTAVPGPHGIGLDTAGDGEVIAADGTVQPGLFALGSLRIGRLWESLAVPELRAQAETVARRLLDAVRPSAQ</sequence>
<gene>
    <name evidence="2" type="ORF">N792_00505</name>
</gene>
<evidence type="ECO:0000313" key="3">
    <source>
        <dbReference type="Proteomes" id="UP000030017"/>
    </source>
</evidence>